<feature type="transmembrane region" description="Helical" evidence="1">
    <location>
        <begin position="66"/>
        <end position="86"/>
    </location>
</feature>
<evidence type="ECO:0000256" key="1">
    <source>
        <dbReference type="SAM" id="Phobius"/>
    </source>
</evidence>
<reference evidence="2" key="1">
    <citation type="submission" date="2022-09" db="EMBL/GenBank/DDBJ databases">
        <title>Intensive care unit water sources are persistently colonized with multi-drug resistant bacteria and are the site of extensive horizontal gene transfer of antibiotic resistance genes.</title>
        <authorList>
            <person name="Diorio-Toth L."/>
        </authorList>
    </citation>
    <scope>NUCLEOTIDE SEQUENCE</scope>
    <source>
        <strain evidence="2">GD03990</strain>
    </source>
</reference>
<sequence length="677" mass="72953">MALILPLVFTCTQPPLASAGLIALLLFSMGMAAVHARMYLLRLFVVPAIASILGLSLTLGSLLSGVWGFFIGVFSFCLGIALLLTWSARLAFGSSHGVPAGYSTLAQPAKAAAMFRGQPADALMDGQSLAGGLSRSIWQMFSSTPIASSDRWSMPPDLQVVVPSVAAQQVASERAGLDASGHLVLAAPAGGHVLRGEPFPLGQPAPGGYRLWLDDSPTGLILDAGQPVVWREDGQVLICRACPESQPDSYASWLWQADSGWSLAADPWQSLSAEPLLDIAEPSHLDARGVWRRATLRPVMTERPDYGYHLVESREVGQAVAVRLCTPLGGGGRQATTLYLAPMLGQIEPRMTWLRDSADGCHGAFACHIGAWTLDGEWCLDHRVSDCGRYLALFQFAEAPFAPNRLAIADVLAKRVLRLDDVLVGARLLAFRDGTVTLLRVLGRLSEGQDSTPLQRFDQALPKLEHTERFVSSRLTGRLYYERAQVAVDAHSLRLLPAWCLAGHAAIAGDNVVLPAPNGRDAAWLFGAGDDCADWPAGGSGAYLLTASGCALTNLAHSMAWSEDGRYLALIRLRHAIDAEPVRLLLLDVAERTMRQVDCQLAPGACALDFDAAGLHVRPAEAEESSLLSWQELFNSPMQMLIRSGTLWFTAEELSGAASWVSVDARHLEHWRSHQPG</sequence>
<evidence type="ECO:0000313" key="2">
    <source>
        <dbReference type="EMBL" id="MDH1053163.1"/>
    </source>
</evidence>
<dbReference type="EMBL" id="JAOBYN010000001">
    <property type="protein sequence ID" value="MDH1053163.1"/>
    <property type="molecule type" value="Genomic_DNA"/>
</dbReference>
<gene>
    <name evidence="2" type="ORF">N5C05_00140</name>
</gene>
<accession>A0AA42MWQ0</accession>
<dbReference type="Proteomes" id="UP001158730">
    <property type="component" value="Unassembled WGS sequence"/>
</dbReference>
<evidence type="ECO:0000313" key="3">
    <source>
        <dbReference type="Proteomes" id="UP001158730"/>
    </source>
</evidence>
<feature type="transmembrane region" description="Helical" evidence="1">
    <location>
        <begin position="39"/>
        <end position="60"/>
    </location>
</feature>
<comment type="caution">
    <text evidence="2">The sequence shown here is derived from an EMBL/GenBank/DDBJ whole genome shotgun (WGS) entry which is preliminary data.</text>
</comment>
<keyword evidence="1" id="KW-0472">Membrane</keyword>
<organism evidence="2 3">
    <name type="scientific">Aquipseudomonas alcaligenes</name>
    <name type="common">Pseudomonas alcaligenes</name>
    <dbReference type="NCBI Taxonomy" id="43263"/>
    <lineage>
        <taxon>Bacteria</taxon>
        <taxon>Pseudomonadati</taxon>
        <taxon>Pseudomonadota</taxon>
        <taxon>Gammaproteobacteria</taxon>
        <taxon>Pseudomonadales</taxon>
        <taxon>Pseudomonadaceae</taxon>
        <taxon>Aquipseudomonas</taxon>
    </lineage>
</organism>
<feature type="transmembrane region" description="Helical" evidence="1">
    <location>
        <begin position="6"/>
        <end position="27"/>
    </location>
</feature>
<keyword evidence="1" id="KW-1133">Transmembrane helix</keyword>
<protein>
    <submittedName>
        <fullName evidence="2">Uncharacterized protein</fullName>
    </submittedName>
</protein>
<dbReference type="AlphaFoldDB" id="A0AA42MWQ0"/>
<proteinExistence type="predicted"/>
<dbReference type="RefSeq" id="WP_280052407.1">
    <property type="nucleotide sequence ID" value="NZ_JAOBYN010000001.1"/>
</dbReference>
<name>A0AA42MWQ0_AQUAC</name>
<keyword evidence="1" id="KW-0812">Transmembrane</keyword>